<feature type="domain" description="ComEC/Rec2-related protein" evidence="7">
    <location>
        <begin position="228"/>
        <end position="486"/>
    </location>
</feature>
<evidence type="ECO:0000256" key="2">
    <source>
        <dbReference type="ARBA" id="ARBA00022475"/>
    </source>
</evidence>
<dbReference type="Pfam" id="PF03772">
    <property type="entry name" value="Competence"/>
    <property type="match status" value="1"/>
</dbReference>
<dbReference type="InterPro" id="IPR004477">
    <property type="entry name" value="ComEC_N"/>
</dbReference>
<evidence type="ECO:0000256" key="6">
    <source>
        <dbReference type="SAM" id="Phobius"/>
    </source>
</evidence>
<name>A0ABT9DEQ2_9CELL</name>
<comment type="subcellular location">
    <subcellularLocation>
        <location evidence="1">Cell membrane</location>
        <topology evidence="1">Multi-pass membrane protein</topology>
    </subcellularLocation>
</comment>
<feature type="transmembrane region" description="Helical" evidence="6">
    <location>
        <begin position="438"/>
        <end position="460"/>
    </location>
</feature>
<protein>
    <submittedName>
        <fullName evidence="8">ComEC/Rec2 family competence protein</fullName>
    </submittedName>
</protein>
<feature type="transmembrane region" description="Helical" evidence="6">
    <location>
        <begin position="32"/>
        <end position="53"/>
    </location>
</feature>
<feature type="transmembrane region" description="Helical" evidence="6">
    <location>
        <begin position="281"/>
        <end position="302"/>
    </location>
</feature>
<dbReference type="NCBIfam" id="TIGR00360">
    <property type="entry name" value="ComEC_N-term"/>
    <property type="match status" value="1"/>
</dbReference>
<comment type="caution">
    <text evidence="8">The sequence shown here is derived from an EMBL/GenBank/DDBJ whole genome shotgun (WGS) entry which is preliminary data.</text>
</comment>
<evidence type="ECO:0000256" key="5">
    <source>
        <dbReference type="ARBA" id="ARBA00023136"/>
    </source>
</evidence>
<feature type="transmembrane region" description="Helical" evidence="6">
    <location>
        <begin position="472"/>
        <end position="494"/>
    </location>
</feature>
<dbReference type="EMBL" id="JAUQYP010000001">
    <property type="protein sequence ID" value="MDO8108131.1"/>
    <property type="molecule type" value="Genomic_DNA"/>
</dbReference>
<feature type="transmembrane region" description="Helical" evidence="6">
    <location>
        <begin position="322"/>
        <end position="341"/>
    </location>
</feature>
<evidence type="ECO:0000313" key="9">
    <source>
        <dbReference type="Proteomes" id="UP001232536"/>
    </source>
</evidence>
<keyword evidence="9" id="KW-1185">Reference proteome</keyword>
<evidence type="ECO:0000256" key="1">
    <source>
        <dbReference type="ARBA" id="ARBA00004651"/>
    </source>
</evidence>
<evidence type="ECO:0000256" key="3">
    <source>
        <dbReference type="ARBA" id="ARBA00022692"/>
    </source>
</evidence>
<dbReference type="Proteomes" id="UP001232536">
    <property type="component" value="Unassembled WGS sequence"/>
</dbReference>
<organism evidence="8 9">
    <name type="scientific">Actinotalea lenta</name>
    <dbReference type="NCBI Taxonomy" id="3064654"/>
    <lineage>
        <taxon>Bacteria</taxon>
        <taxon>Bacillati</taxon>
        <taxon>Actinomycetota</taxon>
        <taxon>Actinomycetes</taxon>
        <taxon>Micrococcales</taxon>
        <taxon>Cellulomonadaceae</taxon>
        <taxon>Actinotalea</taxon>
    </lineage>
</organism>
<feature type="transmembrane region" description="Helical" evidence="6">
    <location>
        <begin position="248"/>
        <end position="269"/>
    </location>
</feature>
<keyword evidence="5 6" id="KW-0472">Membrane</keyword>
<evidence type="ECO:0000259" key="7">
    <source>
        <dbReference type="Pfam" id="PF03772"/>
    </source>
</evidence>
<dbReference type="PANTHER" id="PTHR30619:SF7">
    <property type="entry name" value="BETA-LACTAMASE DOMAIN PROTEIN"/>
    <property type="match status" value="1"/>
</dbReference>
<accession>A0ABT9DEQ2</accession>
<feature type="transmembrane region" description="Helical" evidence="6">
    <location>
        <begin position="377"/>
        <end position="398"/>
    </location>
</feature>
<keyword evidence="2" id="KW-1003">Cell membrane</keyword>
<proteinExistence type="predicted"/>
<feature type="transmembrane region" description="Helical" evidence="6">
    <location>
        <begin position="347"/>
        <end position="365"/>
    </location>
</feature>
<evidence type="ECO:0000256" key="4">
    <source>
        <dbReference type="ARBA" id="ARBA00022989"/>
    </source>
</evidence>
<dbReference type="PANTHER" id="PTHR30619">
    <property type="entry name" value="DNA INTERNALIZATION/COMPETENCE PROTEIN COMEC/REC2"/>
    <property type="match status" value="1"/>
</dbReference>
<reference evidence="8 9" key="1">
    <citation type="submission" date="2023-07" db="EMBL/GenBank/DDBJ databases">
        <title>Description of novel actinomycetes strains, isolated from tidal flat sediment.</title>
        <authorList>
            <person name="Lu C."/>
        </authorList>
    </citation>
    <scope>NUCLEOTIDE SEQUENCE [LARGE SCALE GENOMIC DNA]</scope>
    <source>
        <strain evidence="8 9">SYSU T00b441</strain>
    </source>
</reference>
<dbReference type="InterPro" id="IPR052159">
    <property type="entry name" value="Competence_DNA_uptake"/>
</dbReference>
<feature type="transmembrane region" description="Helical" evidence="6">
    <location>
        <begin position="65"/>
        <end position="88"/>
    </location>
</feature>
<gene>
    <name evidence="8" type="ORF">Q6348_13090</name>
</gene>
<evidence type="ECO:0000313" key="8">
    <source>
        <dbReference type="EMBL" id="MDO8108131.1"/>
    </source>
</evidence>
<feature type="transmembrane region" description="Helical" evidence="6">
    <location>
        <begin position="410"/>
        <end position="431"/>
    </location>
</feature>
<keyword evidence="3 6" id="KW-0812">Transmembrane</keyword>
<dbReference type="RefSeq" id="WP_304601719.1">
    <property type="nucleotide sequence ID" value="NZ_JAUQYP010000001.1"/>
</dbReference>
<sequence>MSVGPLDLRLVPAAVAAWLAATVGTRLTARGAVAGLVLALGCGAVVAATVLPGRGRHRSARPPSAGPVVVALAAAAAVLLSCAVQLAARERGPVAAAAARGAVVIAVGTLTAHPVADRAPWAPEVYRVRTRMRLTAVTVGGTTTRTRADVLIVGDGAGLDHPPGTRLRVVGRLAAARGAQSAVLTATSATALRGPPPAQAAVARLRDGLRTATAGLPADARGLVPGSTVGDTSQVAPELADALRAAGLAHLVAVSGQHVAVVVMLALAATGAVRAPRWVRAGAAALAAVAFAVVVGGGAAVLRAVATGAVGAIGLGVGRRAVPLPALAAVVVVLVVVDPWATGTLGFRLSVAATAAIVLLAGPAARALGRTDRTRRWWLAVTVPLAAQSAVGPVLALVDPVVTPWAVPANLVAAPAVVPVTVLGLVTLLLGPVAPAPAGAVAAVAAIPATWIATVARVVATLPGARTPWHGGPGGAVALAALTGAAWCAGRALLAERGRRRR</sequence>
<keyword evidence="4 6" id="KW-1133">Transmembrane helix</keyword>